<reference evidence="2 3" key="1">
    <citation type="journal article" date="2024" name="Nat. Commun.">
        <title>Phylogenomics reveals the evolutionary origins of lichenization in chlorophyte algae.</title>
        <authorList>
            <person name="Puginier C."/>
            <person name="Libourel C."/>
            <person name="Otte J."/>
            <person name="Skaloud P."/>
            <person name="Haon M."/>
            <person name="Grisel S."/>
            <person name="Petersen M."/>
            <person name="Berrin J.G."/>
            <person name="Delaux P.M."/>
            <person name="Dal Grande F."/>
            <person name="Keller J."/>
        </authorList>
    </citation>
    <scope>NUCLEOTIDE SEQUENCE [LARGE SCALE GENOMIC DNA]</scope>
    <source>
        <strain evidence="2 3">SAG 2145</strain>
    </source>
</reference>
<comment type="caution">
    <text evidence="2">The sequence shown here is derived from an EMBL/GenBank/DDBJ whole genome shotgun (WGS) entry which is preliminary data.</text>
</comment>
<evidence type="ECO:0000256" key="1">
    <source>
        <dbReference type="SAM" id="MobiDB-lite"/>
    </source>
</evidence>
<name>A0AAW1Q6R5_9CHLO</name>
<accession>A0AAW1Q6R5</accession>
<evidence type="ECO:0000313" key="2">
    <source>
        <dbReference type="EMBL" id="KAK9815982.1"/>
    </source>
</evidence>
<organism evidence="2 3">
    <name type="scientific">Apatococcus lobatus</name>
    <dbReference type="NCBI Taxonomy" id="904363"/>
    <lineage>
        <taxon>Eukaryota</taxon>
        <taxon>Viridiplantae</taxon>
        <taxon>Chlorophyta</taxon>
        <taxon>core chlorophytes</taxon>
        <taxon>Trebouxiophyceae</taxon>
        <taxon>Chlorellales</taxon>
        <taxon>Chlorellaceae</taxon>
        <taxon>Apatococcus</taxon>
    </lineage>
</organism>
<feature type="compositionally biased region" description="Basic and acidic residues" evidence="1">
    <location>
        <begin position="16"/>
        <end position="28"/>
    </location>
</feature>
<keyword evidence="3" id="KW-1185">Reference proteome</keyword>
<sequence length="118" mass="13264">MRPHKPALFNWQRRAAHPEMDERPELRPPRLTCHEQALLAENHEHQCSENCSQIKGICNDVAEDVPVQAALRHLVASLQCLQLLRAVEAAMFSPAHEARLQDDGVEPVYRGSPTTLGL</sequence>
<gene>
    <name evidence="2" type="ORF">WJX74_000093</name>
</gene>
<dbReference type="Proteomes" id="UP001438707">
    <property type="component" value="Unassembled WGS sequence"/>
</dbReference>
<dbReference type="EMBL" id="JALJOS010000102">
    <property type="protein sequence ID" value="KAK9815982.1"/>
    <property type="molecule type" value="Genomic_DNA"/>
</dbReference>
<dbReference type="AlphaFoldDB" id="A0AAW1Q6R5"/>
<evidence type="ECO:0000313" key="3">
    <source>
        <dbReference type="Proteomes" id="UP001438707"/>
    </source>
</evidence>
<proteinExistence type="predicted"/>
<protein>
    <submittedName>
        <fullName evidence="2">Uncharacterized protein</fullName>
    </submittedName>
</protein>
<feature type="region of interest" description="Disordered" evidence="1">
    <location>
        <begin position="1"/>
        <end position="28"/>
    </location>
</feature>